<dbReference type="Proteomes" id="UP000215005">
    <property type="component" value="Chromosome"/>
</dbReference>
<proteinExistence type="predicted"/>
<sequence length="214" mass="22116">MRSPGGGPLRVIRTAVLAVACTGLAWGGHAVWAGSPIAPGAFAAATALMAVLLVRFTRCQRGFCEIFTVLAAAQVGLHLVFQGLSAASPTAAGEHSAHPAPGHGSAPLTHALGVVGFSPGMLAGHLWAALLAAALLAHGERCLWTLLRLLTAALPPLLPPAVLPIADPRTGAPDPTPARPSPRMLRRERTRGPPSPAERLQLRIDALHARPHTI</sequence>
<gene>
    <name evidence="3" type="ORF">CDO52_05660</name>
</gene>
<feature type="transmembrane region" description="Helical" evidence="2">
    <location>
        <begin position="111"/>
        <end position="137"/>
    </location>
</feature>
<dbReference type="EMBL" id="CP022753">
    <property type="protein sequence ID" value="ASU82342.1"/>
    <property type="molecule type" value="Genomic_DNA"/>
</dbReference>
<feature type="region of interest" description="Disordered" evidence="1">
    <location>
        <begin position="164"/>
        <end position="198"/>
    </location>
</feature>
<organism evidence="3 4">
    <name type="scientific">Nocardiopsis gilva YIM 90087</name>
    <dbReference type="NCBI Taxonomy" id="1235441"/>
    <lineage>
        <taxon>Bacteria</taxon>
        <taxon>Bacillati</taxon>
        <taxon>Actinomycetota</taxon>
        <taxon>Actinomycetes</taxon>
        <taxon>Streptosporangiales</taxon>
        <taxon>Nocardiopsidaceae</taxon>
        <taxon>Nocardiopsis</taxon>
    </lineage>
</organism>
<dbReference type="KEGG" id="ngv:CDO52_05660"/>
<evidence type="ECO:0000256" key="2">
    <source>
        <dbReference type="SAM" id="Phobius"/>
    </source>
</evidence>
<dbReference type="AlphaFoldDB" id="A0A223S2I6"/>
<feature type="transmembrane region" description="Helical" evidence="2">
    <location>
        <begin position="37"/>
        <end position="56"/>
    </location>
</feature>
<dbReference type="OrthoDB" id="3431834at2"/>
<feature type="transmembrane region" description="Helical" evidence="2">
    <location>
        <begin position="63"/>
        <end position="81"/>
    </location>
</feature>
<keyword evidence="4" id="KW-1185">Reference proteome</keyword>
<evidence type="ECO:0000313" key="4">
    <source>
        <dbReference type="Proteomes" id="UP000215005"/>
    </source>
</evidence>
<dbReference type="RefSeq" id="WP_026126328.1">
    <property type="nucleotide sequence ID" value="NZ_ANBG01000405.1"/>
</dbReference>
<protein>
    <submittedName>
        <fullName evidence="3">Uncharacterized protein</fullName>
    </submittedName>
</protein>
<keyword evidence="2" id="KW-1133">Transmembrane helix</keyword>
<evidence type="ECO:0000313" key="3">
    <source>
        <dbReference type="EMBL" id="ASU82342.1"/>
    </source>
</evidence>
<evidence type="ECO:0000256" key="1">
    <source>
        <dbReference type="SAM" id="MobiDB-lite"/>
    </source>
</evidence>
<name>A0A223S2I6_9ACTN</name>
<feature type="transmembrane region" description="Helical" evidence="2">
    <location>
        <begin position="12"/>
        <end position="31"/>
    </location>
</feature>
<keyword evidence="2" id="KW-0472">Membrane</keyword>
<accession>A0A223S2I6</accession>
<keyword evidence="2" id="KW-0812">Transmembrane</keyword>
<reference evidence="3 4" key="1">
    <citation type="submission" date="2017-08" db="EMBL/GenBank/DDBJ databases">
        <title>The complete genome sequence of Nocardiopsis gilva YIM 90087.</title>
        <authorList>
            <person name="Yin M."/>
            <person name="Tang S."/>
        </authorList>
    </citation>
    <scope>NUCLEOTIDE SEQUENCE [LARGE SCALE GENOMIC DNA]</scope>
    <source>
        <strain evidence="3 4">YIM 90087</strain>
    </source>
</reference>